<accession>A0A518ERI0</accession>
<evidence type="ECO:0000313" key="4">
    <source>
        <dbReference type="Proteomes" id="UP000320390"/>
    </source>
</evidence>
<evidence type="ECO:0000259" key="2">
    <source>
        <dbReference type="Pfam" id="PF02563"/>
    </source>
</evidence>
<evidence type="ECO:0000313" key="3">
    <source>
        <dbReference type="EMBL" id="QDV06703.1"/>
    </source>
</evidence>
<sequence>MLRPPHLLLVLAALVGLLDLTSCNTSPTKRALQYMNQDGFGRRYSGNAEEEDYVTTGDTVRVYDVNHPTDINFSVNVSSDGTVLLDQVGRIHIAGYTRSDLESVLAERYSSYYTTPPSIVVDITTRGKVFFVLGEVLTEGSKPFQGNQTALDVIIAAKPQRDTANIGRAMLIRGDPQDPLRLPINLNDIIKGDTTTNYTIQEDDIIWIPPTLFAEFGYFLRAALYPVTAVFQAIGGALLGAQGGRNVNNGNNRGLLTFGGIF</sequence>
<proteinExistence type="predicted"/>
<feature type="domain" description="Polysaccharide export protein N-terminal" evidence="2">
    <location>
        <begin position="53"/>
        <end position="123"/>
    </location>
</feature>
<dbReference type="OrthoDB" id="233929at2"/>
<dbReference type="PANTHER" id="PTHR33619">
    <property type="entry name" value="POLYSACCHARIDE EXPORT PROTEIN GFCE-RELATED"/>
    <property type="match status" value="1"/>
</dbReference>
<keyword evidence="4" id="KW-1185">Reference proteome</keyword>
<name>A0A518ERI0_9BACT</name>
<dbReference type="Gene3D" id="3.10.560.10">
    <property type="entry name" value="Outer membrane lipoprotein wza domain like"/>
    <property type="match status" value="1"/>
</dbReference>
<dbReference type="AlphaFoldDB" id="A0A518ERI0"/>
<dbReference type="InterPro" id="IPR049712">
    <property type="entry name" value="Poly_export"/>
</dbReference>
<organism evidence="3 4">
    <name type="scientific">Saltatorellus ferox</name>
    <dbReference type="NCBI Taxonomy" id="2528018"/>
    <lineage>
        <taxon>Bacteria</taxon>
        <taxon>Pseudomonadati</taxon>
        <taxon>Planctomycetota</taxon>
        <taxon>Planctomycetia</taxon>
        <taxon>Planctomycetia incertae sedis</taxon>
        <taxon>Saltatorellus</taxon>
    </lineage>
</organism>
<keyword evidence="1" id="KW-0732">Signal</keyword>
<gene>
    <name evidence="3" type="ORF">Poly30_22180</name>
</gene>
<dbReference type="EMBL" id="CP036434">
    <property type="protein sequence ID" value="QDV06703.1"/>
    <property type="molecule type" value="Genomic_DNA"/>
</dbReference>
<dbReference type="PANTHER" id="PTHR33619:SF3">
    <property type="entry name" value="POLYSACCHARIDE EXPORT PROTEIN GFCE-RELATED"/>
    <property type="match status" value="1"/>
</dbReference>
<reference evidence="3 4" key="1">
    <citation type="submission" date="2019-02" db="EMBL/GenBank/DDBJ databases">
        <title>Deep-cultivation of Planctomycetes and their phenomic and genomic characterization uncovers novel biology.</title>
        <authorList>
            <person name="Wiegand S."/>
            <person name="Jogler M."/>
            <person name="Boedeker C."/>
            <person name="Pinto D."/>
            <person name="Vollmers J."/>
            <person name="Rivas-Marin E."/>
            <person name="Kohn T."/>
            <person name="Peeters S.H."/>
            <person name="Heuer A."/>
            <person name="Rast P."/>
            <person name="Oberbeckmann S."/>
            <person name="Bunk B."/>
            <person name="Jeske O."/>
            <person name="Meyerdierks A."/>
            <person name="Storesund J.E."/>
            <person name="Kallscheuer N."/>
            <person name="Luecker S."/>
            <person name="Lage O.M."/>
            <person name="Pohl T."/>
            <person name="Merkel B.J."/>
            <person name="Hornburger P."/>
            <person name="Mueller R.-W."/>
            <person name="Bruemmer F."/>
            <person name="Labrenz M."/>
            <person name="Spormann A.M."/>
            <person name="Op den Camp H."/>
            <person name="Overmann J."/>
            <person name="Amann R."/>
            <person name="Jetten M.S.M."/>
            <person name="Mascher T."/>
            <person name="Medema M.H."/>
            <person name="Devos D.P."/>
            <person name="Kaster A.-K."/>
            <person name="Ovreas L."/>
            <person name="Rohde M."/>
            <person name="Galperin M.Y."/>
            <person name="Jogler C."/>
        </authorList>
    </citation>
    <scope>NUCLEOTIDE SEQUENCE [LARGE SCALE GENOMIC DNA]</scope>
    <source>
        <strain evidence="3 4">Poly30</strain>
    </source>
</reference>
<evidence type="ECO:0000256" key="1">
    <source>
        <dbReference type="ARBA" id="ARBA00022729"/>
    </source>
</evidence>
<dbReference type="GO" id="GO:0015159">
    <property type="term" value="F:polysaccharide transmembrane transporter activity"/>
    <property type="evidence" value="ECO:0007669"/>
    <property type="project" value="InterPro"/>
</dbReference>
<dbReference type="Gene3D" id="3.30.1950.10">
    <property type="entry name" value="wza like domain"/>
    <property type="match status" value="1"/>
</dbReference>
<dbReference type="RefSeq" id="WP_145197109.1">
    <property type="nucleotide sequence ID" value="NZ_CP036434.1"/>
</dbReference>
<protein>
    <submittedName>
        <fullName evidence="3">Polysaccharide biosynthesis/export protein</fullName>
    </submittedName>
</protein>
<dbReference type="Proteomes" id="UP000320390">
    <property type="component" value="Chromosome"/>
</dbReference>
<dbReference type="InterPro" id="IPR003715">
    <property type="entry name" value="Poly_export_N"/>
</dbReference>
<dbReference type="Pfam" id="PF02563">
    <property type="entry name" value="Poly_export"/>
    <property type="match status" value="1"/>
</dbReference>